<proteinExistence type="predicted"/>
<evidence type="ECO:0000259" key="5">
    <source>
        <dbReference type="Pfam" id="PF13472"/>
    </source>
</evidence>
<dbReference type="Pfam" id="PF13472">
    <property type="entry name" value="Lipase_GDSL_2"/>
    <property type="match status" value="1"/>
</dbReference>
<comment type="caution">
    <text evidence="6">The sequence shown here is derived from an EMBL/GenBank/DDBJ whole genome shotgun (WGS) entry which is preliminary data.</text>
</comment>
<feature type="region of interest" description="Disordered" evidence="3">
    <location>
        <begin position="177"/>
        <end position="217"/>
    </location>
</feature>
<dbReference type="GO" id="GO:0016788">
    <property type="term" value="F:hydrolase activity, acting on ester bonds"/>
    <property type="evidence" value="ECO:0007669"/>
    <property type="project" value="InterPro"/>
</dbReference>
<dbReference type="Proteomes" id="UP000070620">
    <property type="component" value="Unassembled WGS sequence"/>
</dbReference>
<keyword evidence="4" id="KW-0732">Signal</keyword>
<dbReference type="PANTHER" id="PTHR37981">
    <property type="entry name" value="LIPASE 2"/>
    <property type="match status" value="1"/>
</dbReference>
<dbReference type="InterPro" id="IPR036514">
    <property type="entry name" value="SGNH_hydro_sf"/>
</dbReference>
<evidence type="ECO:0000313" key="6">
    <source>
        <dbReference type="EMBL" id="KXK62053.1"/>
    </source>
</evidence>
<gene>
    <name evidence="6" type="ORF">AWW66_10425</name>
</gene>
<dbReference type="AlphaFoldDB" id="A0A136PUJ6"/>
<reference evidence="6 7" key="1">
    <citation type="submission" date="2016-01" db="EMBL/GenBank/DDBJ databases">
        <title>Whole genome sequence and analysis of Micromonospora rosaria DSM 803, which can produce antibacterial substance rosamicin.</title>
        <authorList>
            <person name="Yang H."/>
            <person name="He X."/>
            <person name="Zhu D."/>
        </authorList>
    </citation>
    <scope>NUCLEOTIDE SEQUENCE [LARGE SCALE GENOMIC DNA]</scope>
    <source>
        <strain evidence="6 7">DSM 803</strain>
    </source>
</reference>
<feature type="disulfide bond" evidence="2">
    <location>
        <begin position="505"/>
        <end position="555"/>
    </location>
</feature>
<organism evidence="6 7">
    <name type="scientific">Micromonospora rosaria</name>
    <dbReference type="NCBI Taxonomy" id="47874"/>
    <lineage>
        <taxon>Bacteria</taxon>
        <taxon>Bacillati</taxon>
        <taxon>Actinomycetota</taxon>
        <taxon>Actinomycetes</taxon>
        <taxon>Micromonosporales</taxon>
        <taxon>Micromonosporaceae</taxon>
        <taxon>Micromonospora</taxon>
    </lineage>
</organism>
<evidence type="ECO:0000256" key="1">
    <source>
        <dbReference type="PIRSR" id="PIRSR637460-1"/>
    </source>
</evidence>
<keyword evidence="2" id="KW-1015">Disulfide bond</keyword>
<evidence type="ECO:0000313" key="7">
    <source>
        <dbReference type="Proteomes" id="UP000070620"/>
    </source>
</evidence>
<feature type="domain" description="SGNH hydrolase-type esterase" evidence="5">
    <location>
        <begin position="329"/>
        <end position="588"/>
    </location>
</feature>
<dbReference type="InterPro" id="IPR013830">
    <property type="entry name" value="SGNH_hydro"/>
</dbReference>
<feature type="active site" description="Nucleophile" evidence="1">
    <location>
        <position position="333"/>
    </location>
</feature>
<name>A0A136PUJ6_9ACTN</name>
<sequence>MRLRLVAAAASAAATLMVLAVGYPALGAGVGWARGEVPTPPTVAPSPSPSPSPAVHTLYRVGGIGCDGHPQHEAAGTVALTLVEDGLRVSVEVTDTLYPGQPFSVEAWEHASGCYPDNALKVPGVGLTTNSAGAGATAFTLPFPYGRTFPDGSTVTLGDGVGTEQLVLVLDRTDSTGAGDSYAAGPLPLPSAPPGDDDRDGVPDDRDRCPDSHPGYPVDGIGCARPLEVDWSVPARFTGTPSNTPAQVRHTSYPATLTIGFPDGAPCDPALSYRVSTGGRDHLLTGGCDLAVSYDSEGPHVVEVHATAGGREVAGGARALRVEDLLLVVLGDSVTAGEGNPAPGGGWQDTRCHRSAAAGALGTAAALEQADRRSSVTVVHLACTGASVDAGLLGDFAGITGLPGRPIPAQVPEAKRVIGDRQPDAVLVSVGINDTRVVTDVLTPCLLIPLHDCRRPAAFDRSLAGMPARYDRLAAAVTRTFGTAASDVYLTEYFNPLRRGPVEPCRVLNLSPDESAWAESHVLGRLNATGAAAARRHGWRYVSGMFDEFTSHGYCAASPSRWVRTMPESLTGQGDVLGAFHPNEAGQRSYARHLEDALRHLVE</sequence>
<protein>
    <recommendedName>
        <fullName evidence="5">SGNH hydrolase-type esterase domain-containing protein</fullName>
    </recommendedName>
</protein>
<feature type="chain" id="PRO_5038872749" description="SGNH hydrolase-type esterase domain-containing protein" evidence="4">
    <location>
        <begin position="21"/>
        <end position="603"/>
    </location>
</feature>
<feature type="active site" evidence="1">
    <location>
        <position position="581"/>
    </location>
</feature>
<dbReference type="EMBL" id="LRQV01000027">
    <property type="protein sequence ID" value="KXK62053.1"/>
    <property type="molecule type" value="Genomic_DNA"/>
</dbReference>
<dbReference type="OrthoDB" id="5503950at2"/>
<evidence type="ECO:0000256" key="4">
    <source>
        <dbReference type="SAM" id="SignalP"/>
    </source>
</evidence>
<dbReference type="PANTHER" id="PTHR37981:SF1">
    <property type="entry name" value="SGNH HYDROLASE-TYPE ESTERASE DOMAIN-CONTAINING PROTEIN"/>
    <property type="match status" value="1"/>
</dbReference>
<accession>A0A136PUJ6</accession>
<evidence type="ECO:0000256" key="2">
    <source>
        <dbReference type="PIRSR" id="PIRSR637460-2"/>
    </source>
</evidence>
<evidence type="ECO:0000256" key="3">
    <source>
        <dbReference type="SAM" id="MobiDB-lite"/>
    </source>
</evidence>
<feature type="signal peptide" evidence="4">
    <location>
        <begin position="1"/>
        <end position="20"/>
    </location>
</feature>
<dbReference type="GO" id="GO:0006629">
    <property type="term" value="P:lipid metabolic process"/>
    <property type="evidence" value="ECO:0007669"/>
    <property type="project" value="TreeGrafter"/>
</dbReference>
<dbReference type="InterPro" id="IPR037460">
    <property type="entry name" value="SEST-like"/>
</dbReference>
<feature type="disulfide bond" evidence="2">
    <location>
        <begin position="445"/>
        <end position="453"/>
    </location>
</feature>
<keyword evidence="7" id="KW-1185">Reference proteome</keyword>
<dbReference type="RefSeq" id="WP_067363392.1">
    <property type="nucleotide sequence ID" value="NZ_JBIUBN010000010.1"/>
</dbReference>
<dbReference type="Gene3D" id="3.40.50.1110">
    <property type="entry name" value="SGNH hydrolase"/>
    <property type="match status" value="1"/>
</dbReference>
<feature type="disulfide bond" evidence="2">
    <location>
        <begin position="352"/>
        <end position="383"/>
    </location>
</feature>
<feature type="compositionally biased region" description="Basic and acidic residues" evidence="3">
    <location>
        <begin position="200"/>
        <end position="211"/>
    </location>
</feature>
<dbReference type="SUPFAM" id="SSF52266">
    <property type="entry name" value="SGNH hydrolase"/>
    <property type="match status" value="1"/>
</dbReference>